<accession>A0A2T6BX05</accession>
<gene>
    <name evidence="1" type="ORF">C8N46_106256</name>
</gene>
<evidence type="ECO:0000313" key="2">
    <source>
        <dbReference type="Proteomes" id="UP000244090"/>
    </source>
</evidence>
<dbReference type="Proteomes" id="UP000244090">
    <property type="component" value="Unassembled WGS sequence"/>
</dbReference>
<name>A0A2T6BX05_9FLAO</name>
<organism evidence="1 2">
    <name type="scientific">Kordia periserrulae</name>
    <dbReference type="NCBI Taxonomy" id="701523"/>
    <lineage>
        <taxon>Bacteria</taxon>
        <taxon>Pseudomonadati</taxon>
        <taxon>Bacteroidota</taxon>
        <taxon>Flavobacteriia</taxon>
        <taxon>Flavobacteriales</taxon>
        <taxon>Flavobacteriaceae</taxon>
        <taxon>Kordia</taxon>
    </lineage>
</organism>
<dbReference type="RefSeq" id="WP_108115538.1">
    <property type="nucleotide sequence ID" value="NZ_QBKT01000006.1"/>
</dbReference>
<comment type="caution">
    <text evidence="1">The sequence shown here is derived from an EMBL/GenBank/DDBJ whole genome shotgun (WGS) entry which is preliminary data.</text>
</comment>
<evidence type="ECO:0000313" key="1">
    <source>
        <dbReference type="EMBL" id="PTX60610.1"/>
    </source>
</evidence>
<proteinExistence type="predicted"/>
<keyword evidence="2" id="KW-1185">Reference proteome</keyword>
<reference evidence="1 2" key="1">
    <citation type="submission" date="2018-04" db="EMBL/GenBank/DDBJ databases">
        <title>Genomic Encyclopedia of Archaeal and Bacterial Type Strains, Phase II (KMG-II): from individual species to whole genera.</title>
        <authorList>
            <person name="Goeker M."/>
        </authorList>
    </citation>
    <scope>NUCLEOTIDE SEQUENCE [LARGE SCALE GENOMIC DNA]</scope>
    <source>
        <strain evidence="1 2">DSM 25731</strain>
    </source>
</reference>
<dbReference type="AlphaFoldDB" id="A0A2T6BX05"/>
<sequence length="59" mass="6226">MKKSSKKIQLKKRSISTLNAHNVKGGIGTTTTIGTTSLLTITAKSFMQGGEDVCLSDAK</sequence>
<protein>
    <submittedName>
        <fullName evidence="1">Uncharacterized protein</fullName>
    </submittedName>
</protein>
<dbReference type="EMBL" id="QBKT01000006">
    <property type="protein sequence ID" value="PTX60610.1"/>
    <property type="molecule type" value="Genomic_DNA"/>
</dbReference>